<accession>A0ABT6BGM2</accession>
<keyword evidence="7 9" id="KW-0663">Pyridoxal phosphate</keyword>
<evidence type="ECO:0000313" key="11">
    <source>
        <dbReference type="EMBL" id="MDF4026232.1"/>
    </source>
</evidence>
<dbReference type="Proteomes" id="UP001528850">
    <property type="component" value="Unassembled WGS sequence"/>
</dbReference>
<comment type="function">
    <text evidence="9">Catalyzes the decarboxylative condensation of pimeloyl-[acyl-carrier protein] and L-alanine to produce 8-amino-7-oxononanoate (AON), [acyl-carrier protein], and carbon dioxide.</text>
</comment>
<feature type="binding site" evidence="9">
    <location>
        <position position="142"/>
    </location>
    <ligand>
        <name>substrate</name>
    </ligand>
</feature>
<dbReference type="Gene3D" id="3.40.640.10">
    <property type="entry name" value="Type I PLP-dependent aspartate aminotransferase-like (Major domain)"/>
    <property type="match status" value="1"/>
</dbReference>
<evidence type="ECO:0000256" key="9">
    <source>
        <dbReference type="HAMAP-Rule" id="MF_01693"/>
    </source>
</evidence>
<feature type="binding site" evidence="9">
    <location>
        <position position="363"/>
    </location>
    <ligand>
        <name>substrate</name>
    </ligand>
</feature>
<dbReference type="InterPro" id="IPR050087">
    <property type="entry name" value="AON_synthase_class-II"/>
</dbReference>
<name>A0ABT6BGM2_9GAMM</name>
<dbReference type="InterPro" id="IPR004839">
    <property type="entry name" value="Aminotransferase_I/II_large"/>
</dbReference>
<dbReference type="InterPro" id="IPR015422">
    <property type="entry name" value="PyrdxlP-dep_Trfase_small"/>
</dbReference>
<comment type="cofactor">
    <cofactor evidence="1 9">
        <name>pyridoxal 5'-phosphate</name>
        <dbReference type="ChEBI" id="CHEBI:597326"/>
    </cofactor>
</comment>
<dbReference type="HAMAP" id="MF_01693">
    <property type="entry name" value="BioF_aminotrans_2"/>
    <property type="match status" value="1"/>
</dbReference>
<evidence type="ECO:0000256" key="5">
    <source>
        <dbReference type="ARBA" id="ARBA00022679"/>
    </source>
</evidence>
<sequence>MNRPGLRARVEAARAGREQEGLLRRARTCDVLGGGRRVVGGRILTDFCGNDYLGLAGHRDLVAALTRAASAEGVGTGAAHLVSGHRGEHAALEHELAEWTGRQRALLFSTGVMANLGTLQALLGTAVHGRERALCVQDRLNHASLIDGASLADAELARYPHADADAAARQLDARPTRPALLATDGVFSMDGDVAPLARLATVCAERDALFYVDDAHGLGVLGPRGAGSVAAAGLGARDVPVLMGTLGKAVGCAGAFIAGDADLIEAVAQFARAYIYTTAMPAALAAATRAALRLVREDVDGRRERLRANVARFRAGAAQLGLGLMPSDTAIQPLVFGATTAAVDAARQLEQDGFLVVAIRPPTVPRGSARLRVTLSAAHTPDRIDALLDALGRLSARRQAAAV</sequence>
<feature type="binding site" evidence="9">
    <location>
        <position position="188"/>
    </location>
    <ligand>
        <name>pyridoxal 5'-phosphate</name>
        <dbReference type="ChEBI" id="CHEBI:597326"/>
    </ligand>
</feature>
<proteinExistence type="inferred from homology"/>
<organism evidence="11 12">
    <name type="scientific">Luteibacter sahnii</name>
    <dbReference type="NCBI Taxonomy" id="3021977"/>
    <lineage>
        <taxon>Bacteria</taxon>
        <taxon>Pseudomonadati</taxon>
        <taxon>Pseudomonadota</taxon>
        <taxon>Gammaproteobacteria</taxon>
        <taxon>Lysobacterales</taxon>
        <taxon>Rhodanobacteraceae</taxon>
        <taxon>Luteibacter</taxon>
    </lineage>
</organism>
<comment type="caution">
    <text evidence="11">The sequence shown here is derived from an EMBL/GenBank/DDBJ whole genome shotgun (WGS) entry which is preliminary data.</text>
</comment>
<dbReference type="Gene3D" id="3.90.1150.10">
    <property type="entry name" value="Aspartate Aminotransferase, domain 1"/>
    <property type="match status" value="1"/>
</dbReference>
<dbReference type="InterPro" id="IPR015424">
    <property type="entry name" value="PyrdxlP-dep_Trfase"/>
</dbReference>
<evidence type="ECO:0000256" key="3">
    <source>
        <dbReference type="ARBA" id="ARBA00010008"/>
    </source>
</evidence>
<dbReference type="InterPro" id="IPR022834">
    <property type="entry name" value="AONS_Proteobacteria"/>
</dbReference>
<evidence type="ECO:0000256" key="7">
    <source>
        <dbReference type="ARBA" id="ARBA00022898"/>
    </source>
</evidence>
<comment type="caution">
    <text evidence="9">Lacks conserved residue(s) required for the propagation of feature annotation.</text>
</comment>
<evidence type="ECO:0000256" key="4">
    <source>
        <dbReference type="ARBA" id="ARBA00011738"/>
    </source>
</evidence>
<gene>
    <name evidence="9" type="primary">bioF</name>
    <name evidence="11" type="ORF">P3W24_14750</name>
</gene>
<dbReference type="InterPro" id="IPR015421">
    <property type="entry name" value="PyrdxlP-dep_Trfase_major"/>
</dbReference>
<evidence type="ECO:0000259" key="10">
    <source>
        <dbReference type="Pfam" id="PF00155"/>
    </source>
</evidence>
<dbReference type="PROSITE" id="PS00599">
    <property type="entry name" value="AA_TRANSFER_CLASS_2"/>
    <property type="match status" value="1"/>
</dbReference>
<feature type="binding site" evidence="9">
    <location>
        <position position="245"/>
    </location>
    <ligand>
        <name>pyridoxal 5'-phosphate</name>
        <dbReference type="ChEBI" id="CHEBI:597326"/>
    </ligand>
</feature>
<feature type="domain" description="Aminotransferase class I/classII large" evidence="10">
    <location>
        <begin position="44"/>
        <end position="391"/>
    </location>
</feature>
<feature type="binding site" evidence="9">
    <location>
        <position position="216"/>
    </location>
    <ligand>
        <name>pyridoxal 5'-phosphate</name>
        <dbReference type="ChEBI" id="CHEBI:597326"/>
    </ligand>
</feature>
<evidence type="ECO:0000256" key="2">
    <source>
        <dbReference type="ARBA" id="ARBA00004746"/>
    </source>
</evidence>
<comment type="subunit">
    <text evidence="4 9">Homodimer.</text>
</comment>
<dbReference type="EMBL" id="JARJJS010000004">
    <property type="protein sequence ID" value="MDF4026232.1"/>
    <property type="molecule type" value="Genomic_DNA"/>
</dbReference>
<dbReference type="PANTHER" id="PTHR13693:SF100">
    <property type="entry name" value="8-AMINO-7-OXONONANOATE SYNTHASE"/>
    <property type="match status" value="1"/>
</dbReference>
<evidence type="ECO:0000256" key="6">
    <source>
        <dbReference type="ARBA" id="ARBA00022756"/>
    </source>
</evidence>
<evidence type="ECO:0000313" key="12">
    <source>
        <dbReference type="Proteomes" id="UP001528850"/>
    </source>
</evidence>
<comment type="catalytic activity">
    <reaction evidence="8 9">
        <text>6-carboxyhexanoyl-[ACP] + L-alanine + H(+) = (8S)-8-amino-7-oxononanoate + holo-[ACP] + CO2</text>
        <dbReference type="Rhea" id="RHEA:42288"/>
        <dbReference type="Rhea" id="RHEA-COMP:9685"/>
        <dbReference type="Rhea" id="RHEA-COMP:9955"/>
        <dbReference type="ChEBI" id="CHEBI:15378"/>
        <dbReference type="ChEBI" id="CHEBI:16526"/>
        <dbReference type="ChEBI" id="CHEBI:57972"/>
        <dbReference type="ChEBI" id="CHEBI:64479"/>
        <dbReference type="ChEBI" id="CHEBI:78846"/>
        <dbReference type="ChEBI" id="CHEBI:149468"/>
        <dbReference type="EC" id="2.3.1.47"/>
    </reaction>
</comment>
<evidence type="ECO:0000256" key="8">
    <source>
        <dbReference type="ARBA" id="ARBA00047715"/>
    </source>
</evidence>
<dbReference type="InterPro" id="IPR001917">
    <property type="entry name" value="Aminotrans_II_pyridoxalP_BS"/>
</dbReference>
<dbReference type="PANTHER" id="PTHR13693">
    <property type="entry name" value="CLASS II AMINOTRANSFERASE/8-AMINO-7-OXONONANOATE SYNTHASE"/>
    <property type="match status" value="1"/>
</dbReference>
<comment type="pathway">
    <text evidence="2 9">Cofactor biosynthesis; biotin biosynthesis.</text>
</comment>
<reference evidence="11 12" key="1">
    <citation type="journal article" date="2024" name="Curr. Microbiol.">
        <title>Luteibacter sahnii sp. nov., A Novel Yellow-Colored Xanthomonadin Pigment Producing Probiotic Bacterium from Healthy Rice Seed Microbiome.</title>
        <authorList>
            <person name="Jaiswal G."/>
            <person name="Rana R."/>
            <person name="Nayak P.K."/>
            <person name="Chouhan R."/>
            <person name="Gandhi S.G."/>
            <person name="Patel H.K."/>
            <person name="Patil P.B."/>
        </authorList>
    </citation>
    <scope>NUCLEOTIDE SEQUENCE [LARGE SCALE GENOMIC DNA]</scope>
    <source>
        <strain evidence="11 12">PPL201</strain>
    </source>
</reference>
<evidence type="ECO:0000256" key="1">
    <source>
        <dbReference type="ARBA" id="ARBA00001933"/>
    </source>
</evidence>
<dbReference type="Pfam" id="PF00155">
    <property type="entry name" value="Aminotran_1_2"/>
    <property type="match status" value="1"/>
</dbReference>
<comment type="similarity">
    <text evidence="3 9">Belongs to the class-II pyridoxal-phosphate-dependent aminotransferase family. BioF subfamily.</text>
</comment>
<protein>
    <recommendedName>
        <fullName evidence="9">8-amino-7-oxononanoate synthase</fullName>
        <shortName evidence="9">AONS</shortName>
        <ecNumber evidence="9">2.3.1.47</ecNumber>
    </recommendedName>
    <alternativeName>
        <fullName evidence="9">7-keto-8-amino-pelargonic acid synthase</fullName>
        <shortName evidence="9">7-KAP synthase</shortName>
        <shortName evidence="9">KAPA synthase</shortName>
    </alternativeName>
    <alternativeName>
        <fullName evidence="9">8-amino-7-ketopelargonate synthase</fullName>
    </alternativeName>
</protein>
<feature type="modified residue" description="N6-(pyridoxal phosphate)lysine" evidence="9">
    <location>
        <position position="248"/>
    </location>
</feature>
<keyword evidence="6 9" id="KW-0093">Biotin biosynthesis</keyword>
<dbReference type="EC" id="2.3.1.47" evidence="9"/>
<keyword evidence="5 9" id="KW-0808">Transferase</keyword>
<feature type="binding site" evidence="9">
    <location>
        <position position="24"/>
    </location>
    <ligand>
        <name>substrate</name>
    </ligand>
</feature>
<keyword evidence="12" id="KW-1185">Reference proteome</keyword>
<dbReference type="SUPFAM" id="SSF53383">
    <property type="entry name" value="PLP-dependent transferases"/>
    <property type="match status" value="1"/>
</dbReference>